<dbReference type="EMBL" id="CP133617">
    <property type="protein sequence ID" value="WMV33613.1"/>
    <property type="molecule type" value="Genomic_DNA"/>
</dbReference>
<gene>
    <name evidence="1" type="ORF">MTR67_026998</name>
</gene>
<evidence type="ECO:0000313" key="2">
    <source>
        <dbReference type="Proteomes" id="UP001234989"/>
    </source>
</evidence>
<name>A0AAF0R2U7_SOLVR</name>
<proteinExistence type="predicted"/>
<sequence length="78" mass="9327">MIRKEWKIPWELIDKIEKIHEPMKSLNIQIRHIFRKANQLAEFITTTAIDQEQEGKLQYQHFNQLPGIAKGILNMDKQ</sequence>
<keyword evidence="2" id="KW-1185">Reference proteome</keyword>
<dbReference type="AlphaFoldDB" id="A0AAF0R2U7"/>
<organism evidence="1 2">
    <name type="scientific">Solanum verrucosum</name>
    <dbReference type="NCBI Taxonomy" id="315347"/>
    <lineage>
        <taxon>Eukaryota</taxon>
        <taxon>Viridiplantae</taxon>
        <taxon>Streptophyta</taxon>
        <taxon>Embryophyta</taxon>
        <taxon>Tracheophyta</taxon>
        <taxon>Spermatophyta</taxon>
        <taxon>Magnoliopsida</taxon>
        <taxon>eudicotyledons</taxon>
        <taxon>Gunneridae</taxon>
        <taxon>Pentapetalae</taxon>
        <taxon>asterids</taxon>
        <taxon>lamiids</taxon>
        <taxon>Solanales</taxon>
        <taxon>Solanaceae</taxon>
        <taxon>Solanoideae</taxon>
        <taxon>Solaneae</taxon>
        <taxon>Solanum</taxon>
    </lineage>
</organism>
<evidence type="ECO:0008006" key="3">
    <source>
        <dbReference type="Google" id="ProtNLM"/>
    </source>
</evidence>
<dbReference type="Proteomes" id="UP001234989">
    <property type="component" value="Chromosome 6"/>
</dbReference>
<protein>
    <recommendedName>
        <fullName evidence="3">RNase H type-1 domain-containing protein</fullName>
    </recommendedName>
</protein>
<reference evidence="1" key="1">
    <citation type="submission" date="2023-08" db="EMBL/GenBank/DDBJ databases">
        <title>A de novo genome assembly of Solanum verrucosum Schlechtendal, a Mexican diploid species geographically isolated from the other diploid A-genome species in potato relatives.</title>
        <authorList>
            <person name="Hosaka K."/>
        </authorList>
    </citation>
    <scope>NUCLEOTIDE SEQUENCE</scope>
    <source>
        <tissue evidence="1">Young leaves</tissue>
    </source>
</reference>
<evidence type="ECO:0000313" key="1">
    <source>
        <dbReference type="EMBL" id="WMV33613.1"/>
    </source>
</evidence>
<accession>A0AAF0R2U7</accession>